<name>A0AAJ0CWZ6_9HYPO</name>
<proteinExistence type="predicted"/>
<evidence type="ECO:0000313" key="3">
    <source>
        <dbReference type="EMBL" id="KAK2612527.1"/>
    </source>
</evidence>
<dbReference type="InterPro" id="IPR050593">
    <property type="entry name" value="LovG"/>
</dbReference>
<reference evidence="3" key="1">
    <citation type="submission" date="2023-06" db="EMBL/GenBank/DDBJ databases">
        <title>Conoideocrella luteorostrata (Hypocreales: Clavicipitaceae), a potential biocontrol fungus for elongate hemlock scale in United States Christmas tree production areas.</title>
        <authorList>
            <person name="Barrett H."/>
            <person name="Lovett B."/>
            <person name="Macias A.M."/>
            <person name="Stajich J.E."/>
            <person name="Kasson M.T."/>
        </authorList>
    </citation>
    <scope>NUCLEOTIDE SEQUENCE</scope>
    <source>
        <strain evidence="3">ARSEF 14590</strain>
    </source>
</reference>
<sequence length="217" mass="23674">MIRVPQTLEMQTIALRQALGLGHTYDFIDGGVDHPMEPGIAHLTAPDDTFHAYFEPTSGRSMVDALDDLEMLVSEADPPYDAILGFSQGSTLAATMMTRPDCDYVVSPFKFAVFFSAGMAADHAALFHDKVCMLESLPRNRRISIPTAHIYDENDPLSPRQGHLLRALCQDTGLHAATHGLGHQIPGRNDKKDLDAAVAAIKRVIADAGGNQRNRPK</sequence>
<dbReference type="EMBL" id="JASWJB010000015">
    <property type="protein sequence ID" value="KAK2612527.1"/>
    <property type="molecule type" value="Genomic_DNA"/>
</dbReference>
<gene>
    <name evidence="3" type="ORF">QQS21_001465</name>
</gene>
<dbReference type="InterPro" id="IPR029058">
    <property type="entry name" value="AB_hydrolase_fold"/>
</dbReference>
<dbReference type="Gene3D" id="3.40.50.1820">
    <property type="entry name" value="alpha/beta hydrolase"/>
    <property type="match status" value="1"/>
</dbReference>
<dbReference type="InterPro" id="IPR005645">
    <property type="entry name" value="FSH-like_dom"/>
</dbReference>
<accession>A0AAJ0CWZ6</accession>
<dbReference type="Pfam" id="PF03959">
    <property type="entry name" value="FSH1"/>
    <property type="match status" value="1"/>
</dbReference>
<protein>
    <recommendedName>
        <fullName evidence="2">Serine hydrolase domain-containing protein</fullName>
    </recommendedName>
</protein>
<dbReference type="SUPFAM" id="SSF53474">
    <property type="entry name" value="alpha/beta-Hydrolases"/>
    <property type="match status" value="1"/>
</dbReference>
<organism evidence="3 4">
    <name type="scientific">Conoideocrella luteorostrata</name>
    <dbReference type="NCBI Taxonomy" id="1105319"/>
    <lineage>
        <taxon>Eukaryota</taxon>
        <taxon>Fungi</taxon>
        <taxon>Dikarya</taxon>
        <taxon>Ascomycota</taxon>
        <taxon>Pezizomycotina</taxon>
        <taxon>Sordariomycetes</taxon>
        <taxon>Hypocreomycetidae</taxon>
        <taxon>Hypocreales</taxon>
        <taxon>Clavicipitaceae</taxon>
        <taxon>Conoideocrella</taxon>
    </lineage>
</organism>
<dbReference type="PANTHER" id="PTHR48070">
    <property type="entry name" value="ESTERASE OVCA2"/>
    <property type="match status" value="1"/>
</dbReference>
<keyword evidence="1" id="KW-0378">Hydrolase</keyword>
<feature type="domain" description="Serine hydrolase" evidence="2">
    <location>
        <begin position="7"/>
        <end position="192"/>
    </location>
</feature>
<dbReference type="PANTHER" id="PTHR48070:SF7">
    <property type="entry name" value="SERINE HYDROLASE FSH DOMAIN-CONTAINING PROTEIN-RELATED"/>
    <property type="match status" value="1"/>
</dbReference>
<dbReference type="GO" id="GO:0005634">
    <property type="term" value="C:nucleus"/>
    <property type="evidence" value="ECO:0007669"/>
    <property type="project" value="TreeGrafter"/>
</dbReference>
<dbReference type="GO" id="GO:0005737">
    <property type="term" value="C:cytoplasm"/>
    <property type="evidence" value="ECO:0007669"/>
    <property type="project" value="TreeGrafter"/>
</dbReference>
<dbReference type="Proteomes" id="UP001251528">
    <property type="component" value="Unassembled WGS sequence"/>
</dbReference>
<dbReference type="GO" id="GO:0019748">
    <property type="term" value="P:secondary metabolic process"/>
    <property type="evidence" value="ECO:0007669"/>
    <property type="project" value="TreeGrafter"/>
</dbReference>
<dbReference type="GO" id="GO:0016787">
    <property type="term" value="F:hydrolase activity"/>
    <property type="evidence" value="ECO:0007669"/>
    <property type="project" value="UniProtKB-KW"/>
</dbReference>
<keyword evidence="4" id="KW-1185">Reference proteome</keyword>
<evidence type="ECO:0000313" key="4">
    <source>
        <dbReference type="Proteomes" id="UP001251528"/>
    </source>
</evidence>
<evidence type="ECO:0000256" key="1">
    <source>
        <dbReference type="ARBA" id="ARBA00022801"/>
    </source>
</evidence>
<evidence type="ECO:0000259" key="2">
    <source>
        <dbReference type="Pfam" id="PF03959"/>
    </source>
</evidence>
<comment type="caution">
    <text evidence="3">The sequence shown here is derived from an EMBL/GenBank/DDBJ whole genome shotgun (WGS) entry which is preliminary data.</text>
</comment>
<dbReference type="AlphaFoldDB" id="A0AAJ0CWZ6"/>